<name>A0AAP0HXB1_9MAGN</name>
<feature type="transmembrane region" description="Helical" evidence="1">
    <location>
        <begin position="21"/>
        <end position="45"/>
    </location>
</feature>
<organism evidence="2 3">
    <name type="scientific">Stephania cephalantha</name>
    <dbReference type="NCBI Taxonomy" id="152367"/>
    <lineage>
        <taxon>Eukaryota</taxon>
        <taxon>Viridiplantae</taxon>
        <taxon>Streptophyta</taxon>
        <taxon>Embryophyta</taxon>
        <taxon>Tracheophyta</taxon>
        <taxon>Spermatophyta</taxon>
        <taxon>Magnoliopsida</taxon>
        <taxon>Ranunculales</taxon>
        <taxon>Menispermaceae</taxon>
        <taxon>Menispermoideae</taxon>
        <taxon>Cissampelideae</taxon>
        <taxon>Stephania</taxon>
    </lineage>
</organism>
<evidence type="ECO:0000256" key="1">
    <source>
        <dbReference type="SAM" id="Phobius"/>
    </source>
</evidence>
<dbReference type="EMBL" id="JBBNAG010000010">
    <property type="protein sequence ID" value="KAK9099959.1"/>
    <property type="molecule type" value="Genomic_DNA"/>
</dbReference>
<protein>
    <submittedName>
        <fullName evidence="2">Uncharacterized protein</fullName>
    </submittedName>
</protein>
<proteinExistence type="predicted"/>
<gene>
    <name evidence="2" type="ORF">Scep_023389</name>
</gene>
<sequence length="54" mass="6598">MDCFAKDRSEIVKIFFFNYMRLYVVVGRYWWCLISLIHSFLPFLFPPYSSISLH</sequence>
<accession>A0AAP0HXB1</accession>
<keyword evidence="3" id="KW-1185">Reference proteome</keyword>
<dbReference type="AlphaFoldDB" id="A0AAP0HXB1"/>
<keyword evidence="1" id="KW-1133">Transmembrane helix</keyword>
<keyword evidence="1" id="KW-0812">Transmembrane</keyword>
<reference evidence="2 3" key="1">
    <citation type="submission" date="2024-01" db="EMBL/GenBank/DDBJ databases">
        <title>Genome assemblies of Stephania.</title>
        <authorList>
            <person name="Yang L."/>
        </authorList>
    </citation>
    <scope>NUCLEOTIDE SEQUENCE [LARGE SCALE GENOMIC DNA]</scope>
    <source>
        <strain evidence="2">JXDWG</strain>
        <tissue evidence="2">Leaf</tissue>
    </source>
</reference>
<comment type="caution">
    <text evidence="2">The sequence shown here is derived from an EMBL/GenBank/DDBJ whole genome shotgun (WGS) entry which is preliminary data.</text>
</comment>
<evidence type="ECO:0000313" key="2">
    <source>
        <dbReference type="EMBL" id="KAK9099959.1"/>
    </source>
</evidence>
<keyword evidence="1" id="KW-0472">Membrane</keyword>
<dbReference type="Proteomes" id="UP001419268">
    <property type="component" value="Unassembled WGS sequence"/>
</dbReference>
<evidence type="ECO:0000313" key="3">
    <source>
        <dbReference type="Proteomes" id="UP001419268"/>
    </source>
</evidence>